<keyword evidence="9 12" id="KW-0408">Iron</keyword>
<evidence type="ECO:0000256" key="8">
    <source>
        <dbReference type="ARBA" id="ARBA00023002"/>
    </source>
</evidence>
<dbReference type="InterPro" id="IPR017972">
    <property type="entry name" value="Cyt_P450_CS"/>
</dbReference>
<dbReference type="KEGG" id="nnu:104612546"/>
<evidence type="ECO:0000256" key="5">
    <source>
        <dbReference type="ARBA" id="ARBA00022692"/>
    </source>
</evidence>
<evidence type="ECO:0000256" key="13">
    <source>
        <dbReference type="RuleBase" id="RU000461"/>
    </source>
</evidence>
<evidence type="ECO:0000256" key="9">
    <source>
        <dbReference type="ARBA" id="ARBA00023004"/>
    </source>
</evidence>
<dbReference type="SUPFAM" id="SSF48264">
    <property type="entry name" value="Cytochrome P450"/>
    <property type="match status" value="1"/>
</dbReference>
<evidence type="ECO:0000256" key="6">
    <source>
        <dbReference type="ARBA" id="ARBA00022723"/>
    </source>
</evidence>
<evidence type="ECO:0000256" key="2">
    <source>
        <dbReference type="ARBA" id="ARBA00004167"/>
    </source>
</evidence>
<keyword evidence="10 13" id="KW-0503">Monooxygenase</keyword>
<keyword evidence="11" id="KW-0472">Membrane</keyword>
<evidence type="ECO:0000313" key="15">
    <source>
        <dbReference type="RefSeq" id="XP_010278288.2"/>
    </source>
</evidence>
<dbReference type="InterPro" id="IPR001128">
    <property type="entry name" value="Cyt_P450"/>
</dbReference>
<gene>
    <name evidence="15" type="primary">LOC104612546</name>
</gene>
<reference evidence="15" key="1">
    <citation type="submission" date="2025-08" db="UniProtKB">
        <authorList>
            <consortium name="RefSeq"/>
        </authorList>
    </citation>
    <scope>IDENTIFICATION</scope>
</reference>
<comment type="cofactor">
    <cofactor evidence="1 12">
        <name>heme</name>
        <dbReference type="ChEBI" id="CHEBI:30413"/>
    </cofactor>
</comment>
<organism evidence="14 15">
    <name type="scientific">Nelumbo nucifera</name>
    <name type="common">Sacred lotus</name>
    <dbReference type="NCBI Taxonomy" id="4432"/>
    <lineage>
        <taxon>Eukaryota</taxon>
        <taxon>Viridiplantae</taxon>
        <taxon>Streptophyta</taxon>
        <taxon>Embryophyta</taxon>
        <taxon>Tracheophyta</taxon>
        <taxon>Spermatophyta</taxon>
        <taxon>Magnoliopsida</taxon>
        <taxon>Proteales</taxon>
        <taxon>Nelumbonaceae</taxon>
        <taxon>Nelumbo</taxon>
    </lineage>
</organism>
<dbReference type="InterPro" id="IPR036396">
    <property type="entry name" value="Cyt_P450_sf"/>
</dbReference>
<dbReference type="Proteomes" id="UP000189703">
    <property type="component" value="Unplaced"/>
</dbReference>
<dbReference type="Pfam" id="PF00067">
    <property type="entry name" value="p450"/>
    <property type="match status" value="1"/>
</dbReference>
<keyword evidence="7" id="KW-1133">Transmembrane helix</keyword>
<dbReference type="FunFam" id="1.10.630.10:FF:000126">
    <property type="entry name" value="Predicted protein"/>
    <property type="match status" value="1"/>
</dbReference>
<dbReference type="STRING" id="4432.A0A1U8BLU6"/>
<dbReference type="PRINTS" id="PR00463">
    <property type="entry name" value="EP450I"/>
</dbReference>
<evidence type="ECO:0000256" key="12">
    <source>
        <dbReference type="PIRSR" id="PIRSR602401-1"/>
    </source>
</evidence>
<evidence type="ECO:0000313" key="14">
    <source>
        <dbReference type="Proteomes" id="UP000189703"/>
    </source>
</evidence>
<evidence type="ECO:0000256" key="1">
    <source>
        <dbReference type="ARBA" id="ARBA00001971"/>
    </source>
</evidence>
<dbReference type="GO" id="GO:0016020">
    <property type="term" value="C:membrane"/>
    <property type="evidence" value="ECO:0007669"/>
    <property type="project" value="UniProtKB-SubCell"/>
</dbReference>
<comment type="similarity">
    <text evidence="3 13">Belongs to the cytochrome P450 family.</text>
</comment>
<keyword evidence="5" id="KW-0812">Transmembrane</keyword>
<evidence type="ECO:0000256" key="3">
    <source>
        <dbReference type="ARBA" id="ARBA00010617"/>
    </source>
</evidence>
<dbReference type="OMA" id="WESADEM"/>
<dbReference type="PRINTS" id="PR00385">
    <property type="entry name" value="P450"/>
</dbReference>
<feature type="binding site" description="axial binding residue" evidence="12">
    <location>
        <position position="171"/>
    </location>
    <ligand>
        <name>heme</name>
        <dbReference type="ChEBI" id="CHEBI:30413"/>
    </ligand>
    <ligandPart>
        <name>Fe</name>
        <dbReference type="ChEBI" id="CHEBI:18248"/>
    </ligandPart>
</feature>
<accession>A0A1U8BLU6</accession>
<dbReference type="InterPro" id="IPR050193">
    <property type="entry name" value="Cytochrome_P450_71"/>
</dbReference>
<evidence type="ECO:0000256" key="10">
    <source>
        <dbReference type="ARBA" id="ARBA00023033"/>
    </source>
</evidence>
<dbReference type="eggNOG" id="KOG0156">
    <property type="taxonomic scope" value="Eukaryota"/>
</dbReference>
<dbReference type="GO" id="GO:0005506">
    <property type="term" value="F:iron ion binding"/>
    <property type="evidence" value="ECO:0007669"/>
    <property type="project" value="InterPro"/>
</dbReference>
<name>A0A1U8BLU6_NELNU</name>
<proteinExistence type="inferred from homology"/>
<dbReference type="GO" id="GO:0004497">
    <property type="term" value="F:monooxygenase activity"/>
    <property type="evidence" value="ECO:0007669"/>
    <property type="project" value="UniProtKB-KW"/>
</dbReference>
<dbReference type="PROSITE" id="PS00086">
    <property type="entry name" value="CYTOCHROME_P450"/>
    <property type="match status" value="1"/>
</dbReference>
<keyword evidence="14" id="KW-1185">Reference proteome</keyword>
<evidence type="ECO:0000256" key="11">
    <source>
        <dbReference type="ARBA" id="ARBA00023136"/>
    </source>
</evidence>
<dbReference type="RefSeq" id="XP_010278288.2">
    <property type="nucleotide sequence ID" value="XM_010279986.2"/>
</dbReference>
<keyword evidence="8 13" id="KW-0560">Oxidoreductase</keyword>
<comment type="subcellular location">
    <subcellularLocation>
        <location evidence="2">Membrane</location>
        <topology evidence="2">Single-pass membrane protein</topology>
    </subcellularLocation>
</comment>
<dbReference type="AlphaFoldDB" id="A0A1U8BLU6"/>
<keyword evidence="4 12" id="KW-0349">Heme</keyword>
<dbReference type="PANTHER" id="PTHR47956">
    <property type="entry name" value="CYTOCHROME P450 71B11-RELATED"/>
    <property type="match status" value="1"/>
</dbReference>
<dbReference type="Gene3D" id="1.10.630.10">
    <property type="entry name" value="Cytochrome P450"/>
    <property type="match status" value="1"/>
</dbReference>
<dbReference type="OrthoDB" id="1055148at2759"/>
<keyword evidence="6 12" id="KW-0479">Metal-binding</keyword>
<dbReference type="GO" id="GO:0016705">
    <property type="term" value="F:oxidoreductase activity, acting on paired donors, with incorporation or reduction of molecular oxygen"/>
    <property type="evidence" value="ECO:0007669"/>
    <property type="project" value="InterPro"/>
</dbReference>
<sequence length="232" mass="26560">MDCMVDFSKAPKDTFAVTVSKLKQDMFTAGTNTTYTLLEWVMAELLRHPGIMKEMQDEMRGIIGSRPNITEEDIEQMHYLKMVIKETLRLHPPIPLLIPRESTQDVKIQGYDIPTKTRVIINSWAIMRDPLSWERAEEFHPKRFMNAAGSSIDFRGHDFQMIPFGAGRRGCPGKEFAAAINELVLANLLHKFDWTLPNRASGKDLDMEEDSGITIHKKSPLLVATPHYCYHE</sequence>
<evidence type="ECO:0000256" key="4">
    <source>
        <dbReference type="ARBA" id="ARBA00022617"/>
    </source>
</evidence>
<protein>
    <submittedName>
        <fullName evidence="15">Cytochrome P450 71A1-like</fullName>
    </submittedName>
</protein>
<dbReference type="InterPro" id="IPR002401">
    <property type="entry name" value="Cyt_P450_E_grp-I"/>
</dbReference>
<dbReference type="GO" id="GO:0020037">
    <property type="term" value="F:heme binding"/>
    <property type="evidence" value="ECO:0007669"/>
    <property type="project" value="InterPro"/>
</dbReference>
<dbReference type="PANTHER" id="PTHR47956:SF4">
    <property type="entry name" value="CYTOCHROME P450 71A21-RELATED"/>
    <property type="match status" value="1"/>
</dbReference>
<dbReference type="GeneID" id="104612546"/>
<dbReference type="InParanoid" id="A0A1U8BLU6"/>
<evidence type="ECO:0000256" key="7">
    <source>
        <dbReference type="ARBA" id="ARBA00022989"/>
    </source>
</evidence>